<dbReference type="Proteomes" id="UP000254741">
    <property type="component" value="Unassembled WGS sequence"/>
</dbReference>
<dbReference type="InterPro" id="IPR001308">
    <property type="entry name" value="ETF_a/FixB"/>
</dbReference>
<reference evidence="3 4" key="1">
    <citation type="submission" date="2018-06" db="EMBL/GenBank/DDBJ databases">
        <authorList>
            <consortium name="Pathogen Informatics"/>
            <person name="Doyle S."/>
        </authorList>
    </citation>
    <scope>NUCLEOTIDE SEQUENCE [LARGE SCALE GENOMIC DNA]</scope>
    <source>
        <strain evidence="3 4">NCTC8297</strain>
    </source>
</reference>
<dbReference type="GO" id="GO:0009055">
    <property type="term" value="F:electron transfer activity"/>
    <property type="evidence" value="ECO:0007669"/>
    <property type="project" value="InterPro"/>
</dbReference>
<organism evidence="3 4">
    <name type="scientific">Salmonella enterica subsp. arizonae</name>
    <dbReference type="NCBI Taxonomy" id="59203"/>
    <lineage>
        <taxon>Bacteria</taxon>
        <taxon>Pseudomonadati</taxon>
        <taxon>Pseudomonadota</taxon>
        <taxon>Gammaproteobacteria</taxon>
        <taxon>Enterobacterales</taxon>
        <taxon>Enterobacteriaceae</taxon>
        <taxon>Salmonella</taxon>
    </lineage>
</organism>
<dbReference type="SUPFAM" id="SSF52467">
    <property type="entry name" value="DHS-like NAD/FAD-binding domain"/>
    <property type="match status" value="1"/>
</dbReference>
<protein>
    <submittedName>
        <fullName evidence="3">Putative electron transfer flavoprotein FixB</fullName>
    </submittedName>
</protein>
<evidence type="ECO:0000259" key="2">
    <source>
        <dbReference type="Pfam" id="PF00766"/>
    </source>
</evidence>
<accession>A0A379TGJ4</accession>
<evidence type="ECO:0000313" key="3">
    <source>
        <dbReference type="EMBL" id="SUG49551.1"/>
    </source>
</evidence>
<feature type="domain" description="Electron transfer flavoprotein alpha subunit C-terminal" evidence="2">
    <location>
        <begin position="24"/>
        <end position="104"/>
    </location>
</feature>
<dbReference type="GO" id="GO:0033539">
    <property type="term" value="P:fatty acid beta-oxidation using acyl-CoA dehydrogenase"/>
    <property type="evidence" value="ECO:0007669"/>
    <property type="project" value="TreeGrafter"/>
</dbReference>
<evidence type="ECO:0000256" key="1">
    <source>
        <dbReference type="ARBA" id="ARBA00022448"/>
    </source>
</evidence>
<name>A0A379TGJ4_SALER</name>
<evidence type="ECO:0000313" key="4">
    <source>
        <dbReference type="Proteomes" id="UP000254741"/>
    </source>
</evidence>
<dbReference type="PANTHER" id="PTHR43153:SF5">
    <property type="entry name" value="PROTEIN FIXB-RELATED"/>
    <property type="match status" value="1"/>
</dbReference>
<dbReference type="AlphaFoldDB" id="A0A379TGJ4"/>
<dbReference type="InterPro" id="IPR014731">
    <property type="entry name" value="ETF_asu_C"/>
</dbReference>
<dbReference type="GO" id="GO:0050660">
    <property type="term" value="F:flavin adenine dinucleotide binding"/>
    <property type="evidence" value="ECO:0007669"/>
    <property type="project" value="InterPro"/>
</dbReference>
<keyword evidence="1" id="KW-0813">Transport</keyword>
<dbReference type="Pfam" id="PF00766">
    <property type="entry name" value="ETF_alpha"/>
    <property type="match status" value="1"/>
</dbReference>
<proteinExistence type="predicted"/>
<dbReference type="EMBL" id="UGXG01000002">
    <property type="protein sequence ID" value="SUG49551.1"/>
    <property type="molecule type" value="Genomic_DNA"/>
</dbReference>
<dbReference type="Gene3D" id="3.40.50.1220">
    <property type="entry name" value="TPP-binding domain"/>
    <property type="match status" value="1"/>
</dbReference>
<dbReference type="InterPro" id="IPR029035">
    <property type="entry name" value="DHS-like_NAD/FAD-binding_dom"/>
</dbReference>
<sequence>MEWIAPAIAVTRTATQARQSNRVDLDKARLVVSVGRGIGSKENIALAQALCQTIGAELACSRPVAENEKWMEHERYVGISNPDVKTRTLSCIGISGQIQHMVGANGSQTICAH</sequence>
<dbReference type="PANTHER" id="PTHR43153">
    <property type="entry name" value="ELECTRON TRANSFER FLAVOPROTEIN ALPHA"/>
    <property type="match status" value="1"/>
</dbReference>
<gene>
    <name evidence="3" type="primary">fixB_1</name>
    <name evidence="3" type="ORF">NCTC8297_04894</name>
</gene>